<dbReference type="InterPro" id="IPR045851">
    <property type="entry name" value="AMP-bd_C_sf"/>
</dbReference>
<comment type="catalytic activity">
    <reaction evidence="9">
        <text>2-phenylacetate + ATP + CoA = phenylacetyl-CoA + AMP + diphosphate</text>
        <dbReference type="Rhea" id="RHEA:20956"/>
        <dbReference type="ChEBI" id="CHEBI:18401"/>
        <dbReference type="ChEBI" id="CHEBI:30616"/>
        <dbReference type="ChEBI" id="CHEBI:33019"/>
        <dbReference type="ChEBI" id="CHEBI:57287"/>
        <dbReference type="ChEBI" id="CHEBI:57390"/>
        <dbReference type="ChEBI" id="CHEBI:456215"/>
        <dbReference type="EC" id="6.2.1.30"/>
    </reaction>
</comment>
<reference evidence="12" key="1">
    <citation type="submission" date="2023-02" db="EMBL/GenBank/DDBJ databases">
        <title>A novel hydrolase synthesized by Rhodococcus erythropolis HQ is responsible for the detoxification of Zearalenone.</title>
        <authorList>
            <person name="Hu J."/>
            <person name="Xu J."/>
        </authorList>
    </citation>
    <scope>NUCLEOTIDE SEQUENCE</scope>
    <source>
        <strain evidence="12">HQ</strain>
    </source>
</reference>
<comment type="function">
    <text evidence="9">Catalyzes the activation of phenylacetic acid (PA) to phenylacetyl-CoA (PA-CoA).</text>
</comment>
<dbReference type="AlphaFoldDB" id="A0AAW6LMS4"/>
<evidence type="ECO:0000313" key="13">
    <source>
        <dbReference type="Proteomes" id="UP001217325"/>
    </source>
</evidence>
<evidence type="ECO:0000256" key="3">
    <source>
        <dbReference type="ARBA" id="ARBA00022741"/>
    </source>
</evidence>
<feature type="domain" description="AMP-dependent synthetase/ligase" evidence="10">
    <location>
        <begin position="83"/>
        <end position="291"/>
    </location>
</feature>
<proteinExistence type="inferred from homology"/>
<evidence type="ECO:0000256" key="5">
    <source>
        <dbReference type="ARBA" id="ARBA00061566"/>
    </source>
</evidence>
<dbReference type="Pfam" id="PF14535">
    <property type="entry name" value="AMP-binding_C_2"/>
    <property type="match status" value="1"/>
</dbReference>
<evidence type="ECO:0000259" key="11">
    <source>
        <dbReference type="Pfam" id="PF14535"/>
    </source>
</evidence>
<dbReference type="Gene3D" id="3.30.300.30">
    <property type="match status" value="1"/>
</dbReference>
<dbReference type="PANTHER" id="PTHR43439">
    <property type="entry name" value="PHENYLACETATE-COENZYME A LIGASE"/>
    <property type="match status" value="1"/>
</dbReference>
<dbReference type="InterPro" id="IPR042099">
    <property type="entry name" value="ANL_N_sf"/>
</dbReference>
<evidence type="ECO:0000256" key="2">
    <source>
        <dbReference type="ARBA" id="ARBA00022598"/>
    </source>
</evidence>
<comment type="similarity">
    <text evidence="5 9">Belongs to the phenylacetyl-CoA ligase family.</text>
</comment>
<dbReference type="RefSeq" id="WP_042446417.1">
    <property type="nucleotide sequence ID" value="NZ_CP063234.1"/>
</dbReference>
<protein>
    <recommendedName>
        <fullName evidence="7 9">Phenylacetate-coenzyme A ligase</fullName>
        <ecNumber evidence="6 9">6.2.1.30</ecNumber>
    </recommendedName>
    <alternativeName>
        <fullName evidence="8 9">Phenylacetyl-CoA ligase</fullName>
    </alternativeName>
</protein>
<comment type="caution">
    <text evidence="12">The sequence shown here is derived from an EMBL/GenBank/DDBJ whole genome shotgun (WGS) entry which is preliminary data.</text>
</comment>
<dbReference type="Gene3D" id="3.40.50.12780">
    <property type="entry name" value="N-terminal domain of ligase-like"/>
    <property type="match status" value="1"/>
</dbReference>
<sequence length="433" mass="48022">MTELATATSQDIEFASRDRISTLQLERMQWSLMHAYTNVPHYRKAFDDAGVHPSDLKDLSDLAKFPFTTKADLRENYPFKMFAVPQDRVSRIHASSGTTGRPTVVGYTSNDLNNWADLIARSLSAGGVRSSDKVHVAYGYGLFTGGLGAHYGAERLGCTVIPMSGGMTERQIQLIEDFEPDAIMVTPSYMLTIVDAMIKKGIDPSKTSLRVGVFGAEPWTEQMRTELEQQLDMHAVDIYGLSEIMGPGVAMECVETKDGLHIWEDHFYPEIIDPVTGEVLPDGEEGELVFTSLTKEALPIIRYRTRDLTRLLPGTARSMRRMQKVTGRTDDMIILRGVNLFPTQIEELILTVPALAPQFQCVLERPGRMDTLTVRVEARPDAAISDHAAASSALQKLVKNKIGVTVEVSVLEPGGLERSIGKARRLIDQRPKD</sequence>
<evidence type="ECO:0000256" key="8">
    <source>
        <dbReference type="ARBA" id="ARBA00075111"/>
    </source>
</evidence>
<evidence type="ECO:0000256" key="9">
    <source>
        <dbReference type="PIRNR" id="PIRNR006444"/>
    </source>
</evidence>
<dbReference type="InterPro" id="IPR011880">
    <property type="entry name" value="PA_CoA_ligase"/>
</dbReference>
<dbReference type="Proteomes" id="UP001217325">
    <property type="component" value="Unassembled WGS sequence"/>
</dbReference>
<dbReference type="GO" id="GO:0047475">
    <property type="term" value="F:phenylacetate-CoA ligase activity"/>
    <property type="evidence" value="ECO:0007669"/>
    <property type="project" value="UniProtKB-EC"/>
</dbReference>
<evidence type="ECO:0000259" key="10">
    <source>
        <dbReference type="Pfam" id="PF00501"/>
    </source>
</evidence>
<dbReference type="InterPro" id="IPR051414">
    <property type="entry name" value="Adenylate-forming_Reductase"/>
</dbReference>
<accession>A0AAW6LMS4</accession>
<organism evidence="12 13">
    <name type="scientific">Rhodococcus qingshengii</name>
    <dbReference type="NCBI Taxonomy" id="334542"/>
    <lineage>
        <taxon>Bacteria</taxon>
        <taxon>Bacillati</taxon>
        <taxon>Actinomycetota</taxon>
        <taxon>Actinomycetes</taxon>
        <taxon>Mycobacteriales</taxon>
        <taxon>Nocardiaceae</taxon>
        <taxon>Rhodococcus</taxon>
        <taxon>Rhodococcus erythropolis group</taxon>
    </lineage>
</organism>
<dbReference type="InterPro" id="IPR028154">
    <property type="entry name" value="AMP-dep_Lig_C"/>
</dbReference>
<evidence type="ECO:0000256" key="4">
    <source>
        <dbReference type="ARBA" id="ARBA00060591"/>
    </source>
</evidence>
<dbReference type="PIRSF" id="PIRSF006444">
    <property type="entry name" value="PaaK"/>
    <property type="match status" value="1"/>
</dbReference>
<dbReference type="GO" id="GO:0010124">
    <property type="term" value="P:phenylacetate catabolic process"/>
    <property type="evidence" value="ECO:0007669"/>
    <property type="project" value="UniProtKB-UniRule"/>
</dbReference>
<name>A0AAW6LMS4_RHOSG</name>
<dbReference type="SUPFAM" id="SSF56801">
    <property type="entry name" value="Acetyl-CoA synthetase-like"/>
    <property type="match status" value="1"/>
</dbReference>
<evidence type="ECO:0000313" key="12">
    <source>
        <dbReference type="EMBL" id="MDE8646467.1"/>
    </source>
</evidence>
<evidence type="ECO:0000256" key="6">
    <source>
        <dbReference type="ARBA" id="ARBA00066629"/>
    </source>
</evidence>
<keyword evidence="2 9" id="KW-0436">Ligase</keyword>
<dbReference type="CDD" id="cd05913">
    <property type="entry name" value="PaaK"/>
    <property type="match status" value="1"/>
</dbReference>
<dbReference type="EC" id="6.2.1.30" evidence="6 9"/>
<dbReference type="GO" id="GO:0000166">
    <property type="term" value="F:nucleotide binding"/>
    <property type="evidence" value="ECO:0007669"/>
    <property type="project" value="UniProtKB-KW"/>
</dbReference>
<dbReference type="FunFam" id="3.40.50.12780:FF:000016">
    <property type="entry name" value="Phenylacetate-coenzyme A ligase"/>
    <property type="match status" value="1"/>
</dbReference>
<dbReference type="InterPro" id="IPR000873">
    <property type="entry name" value="AMP-dep_synth/lig_dom"/>
</dbReference>
<gene>
    <name evidence="12" type="primary">paaF</name>
    <name evidence="12" type="ORF">PXH69_16005</name>
</gene>
<comment type="pathway">
    <text evidence="4 9">Aromatic compound metabolism; phenylacetate degradation.</text>
</comment>
<keyword evidence="3 9" id="KW-0547">Nucleotide-binding</keyword>
<evidence type="ECO:0000256" key="1">
    <source>
        <dbReference type="ARBA" id="ARBA00011245"/>
    </source>
</evidence>
<dbReference type="Pfam" id="PF00501">
    <property type="entry name" value="AMP-binding"/>
    <property type="match status" value="1"/>
</dbReference>
<feature type="domain" description="AMP-dependent ligase C-terminal" evidence="11">
    <location>
        <begin position="337"/>
        <end position="430"/>
    </location>
</feature>
<evidence type="ECO:0000256" key="7">
    <source>
        <dbReference type="ARBA" id="ARBA00068695"/>
    </source>
</evidence>
<comment type="subunit">
    <text evidence="1">Monomer.</text>
</comment>
<dbReference type="EMBL" id="JARDXE010000009">
    <property type="protein sequence ID" value="MDE8646467.1"/>
    <property type="molecule type" value="Genomic_DNA"/>
</dbReference>
<dbReference type="InterPro" id="IPR049623">
    <property type="entry name" value="PA_CoA_lig_proteobact_actino"/>
</dbReference>
<dbReference type="PANTHER" id="PTHR43439:SF1">
    <property type="entry name" value="PHENYLACETATE-COENZYME A LIGASE"/>
    <property type="match status" value="1"/>
</dbReference>
<dbReference type="NCBIfam" id="TIGR02155">
    <property type="entry name" value="PA_CoA_ligase"/>
    <property type="match status" value="1"/>
</dbReference>